<evidence type="ECO:0000256" key="1">
    <source>
        <dbReference type="ARBA" id="ARBA00022432"/>
    </source>
</evidence>
<keyword evidence="5" id="KW-1185">Reference proteome</keyword>
<dbReference type="GO" id="GO:0006094">
    <property type="term" value="P:gluconeogenesis"/>
    <property type="evidence" value="ECO:0007669"/>
    <property type="project" value="UniProtKB-KW"/>
</dbReference>
<dbReference type="GO" id="GO:0051156">
    <property type="term" value="P:glucose 6-phosphate metabolic process"/>
    <property type="evidence" value="ECO:0007669"/>
    <property type="project" value="TreeGrafter"/>
</dbReference>
<reference evidence="4" key="1">
    <citation type="submission" date="2020-10" db="EMBL/GenBank/DDBJ databases">
        <authorList>
            <person name="Han B."/>
            <person name="Lu T."/>
            <person name="Zhao Q."/>
            <person name="Huang X."/>
            <person name="Zhao Y."/>
        </authorList>
    </citation>
    <scope>NUCLEOTIDE SEQUENCE</scope>
</reference>
<protein>
    <submittedName>
        <fullName evidence="4">Uncharacterized protein</fullName>
    </submittedName>
</protein>
<keyword evidence="2" id="KW-0324">Glycolysis</keyword>
<dbReference type="GO" id="GO:0005829">
    <property type="term" value="C:cytosol"/>
    <property type="evidence" value="ECO:0007669"/>
    <property type="project" value="TreeGrafter"/>
</dbReference>
<evidence type="ECO:0000256" key="2">
    <source>
        <dbReference type="ARBA" id="ARBA00023152"/>
    </source>
</evidence>
<comment type="caution">
    <text evidence="4">The sequence shown here is derived from an EMBL/GenBank/DDBJ whole genome shotgun (WGS) entry which is preliminary data.</text>
</comment>
<name>A0A811QMN5_9POAL</name>
<dbReference type="Proteomes" id="UP000604825">
    <property type="component" value="Unassembled WGS sequence"/>
</dbReference>
<organism evidence="4 5">
    <name type="scientific">Miscanthus lutarioriparius</name>
    <dbReference type="NCBI Taxonomy" id="422564"/>
    <lineage>
        <taxon>Eukaryota</taxon>
        <taxon>Viridiplantae</taxon>
        <taxon>Streptophyta</taxon>
        <taxon>Embryophyta</taxon>
        <taxon>Tracheophyta</taxon>
        <taxon>Spermatophyta</taxon>
        <taxon>Magnoliopsida</taxon>
        <taxon>Liliopsida</taxon>
        <taxon>Poales</taxon>
        <taxon>Poaceae</taxon>
        <taxon>PACMAD clade</taxon>
        <taxon>Panicoideae</taxon>
        <taxon>Andropogonodae</taxon>
        <taxon>Andropogoneae</taxon>
        <taxon>Saccharinae</taxon>
        <taxon>Miscanthus</taxon>
    </lineage>
</organism>
<evidence type="ECO:0000313" key="4">
    <source>
        <dbReference type="EMBL" id="CAD6257244.1"/>
    </source>
</evidence>
<dbReference type="InterPro" id="IPR046348">
    <property type="entry name" value="SIS_dom_sf"/>
</dbReference>
<keyword evidence="3" id="KW-0413">Isomerase</keyword>
<dbReference type="PANTHER" id="PTHR11469:SF1">
    <property type="entry name" value="GLUCOSE-6-PHOSPHATE ISOMERASE"/>
    <property type="match status" value="1"/>
</dbReference>
<dbReference type="SUPFAM" id="SSF53697">
    <property type="entry name" value="SIS domain"/>
    <property type="match status" value="1"/>
</dbReference>
<dbReference type="AlphaFoldDB" id="A0A811QMN5"/>
<dbReference type="GO" id="GO:0004347">
    <property type="term" value="F:glucose-6-phosphate isomerase activity"/>
    <property type="evidence" value="ECO:0007669"/>
    <property type="project" value="InterPro"/>
</dbReference>
<gene>
    <name evidence="4" type="ORF">NCGR_LOCUS40734</name>
</gene>
<evidence type="ECO:0000256" key="3">
    <source>
        <dbReference type="ARBA" id="ARBA00023235"/>
    </source>
</evidence>
<dbReference type="GO" id="GO:0097367">
    <property type="term" value="F:carbohydrate derivative binding"/>
    <property type="evidence" value="ECO:0007669"/>
    <property type="project" value="InterPro"/>
</dbReference>
<dbReference type="EMBL" id="CAJGYO010000010">
    <property type="protein sequence ID" value="CAD6257244.1"/>
    <property type="molecule type" value="Genomic_DNA"/>
</dbReference>
<sequence>MEWFAAAAGLEGPGLSYAVVSILGPQGSDFHILKINECYFILLLNFNRLDLHLTVSALFTWANKEHTTKEWVICNLRSDVKAPQASGAIPLISKGASYALRKLEQKWRNIAWFPMFDWVGGRTLEMSSMGLLPVALQGIDIKEMIVGTDSGILNFTV</sequence>
<dbReference type="Gene3D" id="3.40.50.10490">
    <property type="entry name" value="Glucose-6-phosphate isomerase like protein, domain 1"/>
    <property type="match status" value="1"/>
</dbReference>
<dbReference type="PANTHER" id="PTHR11469">
    <property type="entry name" value="GLUCOSE-6-PHOSPHATE ISOMERASE"/>
    <property type="match status" value="1"/>
</dbReference>
<evidence type="ECO:0000313" key="5">
    <source>
        <dbReference type="Proteomes" id="UP000604825"/>
    </source>
</evidence>
<dbReference type="InterPro" id="IPR001672">
    <property type="entry name" value="G6P_Isomerase"/>
</dbReference>
<proteinExistence type="predicted"/>
<keyword evidence="1" id="KW-0312">Gluconeogenesis</keyword>
<dbReference type="GO" id="GO:0006096">
    <property type="term" value="P:glycolytic process"/>
    <property type="evidence" value="ECO:0007669"/>
    <property type="project" value="UniProtKB-KW"/>
</dbReference>
<dbReference type="GO" id="GO:0048029">
    <property type="term" value="F:monosaccharide binding"/>
    <property type="evidence" value="ECO:0007669"/>
    <property type="project" value="TreeGrafter"/>
</dbReference>
<dbReference type="OrthoDB" id="1932752at2759"/>
<accession>A0A811QMN5</accession>